<keyword evidence="3" id="KW-1185">Reference proteome</keyword>
<evidence type="ECO:0008006" key="4">
    <source>
        <dbReference type="Google" id="ProtNLM"/>
    </source>
</evidence>
<evidence type="ECO:0000313" key="3">
    <source>
        <dbReference type="Proteomes" id="UP000293874"/>
    </source>
</evidence>
<keyword evidence="1" id="KW-0812">Transmembrane</keyword>
<protein>
    <recommendedName>
        <fullName evidence="4">Galactose oxidase</fullName>
    </recommendedName>
</protein>
<dbReference type="InterPro" id="IPR036388">
    <property type="entry name" value="WH-like_DNA-bd_sf"/>
</dbReference>
<proteinExistence type="predicted"/>
<dbReference type="GO" id="GO:0006355">
    <property type="term" value="P:regulation of DNA-templated transcription"/>
    <property type="evidence" value="ECO:0007669"/>
    <property type="project" value="TreeGrafter"/>
</dbReference>
<keyword evidence="1" id="KW-1133">Transmembrane helix</keyword>
<keyword evidence="1" id="KW-0472">Membrane</keyword>
<evidence type="ECO:0000313" key="2">
    <source>
        <dbReference type="EMBL" id="RZS69291.1"/>
    </source>
</evidence>
<dbReference type="InterPro" id="IPR011043">
    <property type="entry name" value="Gal_Oxase/kelch_b-propeller"/>
</dbReference>
<organism evidence="2 3">
    <name type="scientific">Pseudobacter ginsenosidimutans</name>
    <dbReference type="NCBI Taxonomy" id="661488"/>
    <lineage>
        <taxon>Bacteria</taxon>
        <taxon>Pseudomonadati</taxon>
        <taxon>Bacteroidota</taxon>
        <taxon>Chitinophagia</taxon>
        <taxon>Chitinophagales</taxon>
        <taxon>Chitinophagaceae</taxon>
        <taxon>Pseudobacter</taxon>
    </lineage>
</organism>
<dbReference type="InterPro" id="IPR015915">
    <property type="entry name" value="Kelch-typ_b-propeller"/>
</dbReference>
<dbReference type="GO" id="GO:0003677">
    <property type="term" value="F:DNA binding"/>
    <property type="evidence" value="ECO:0007669"/>
    <property type="project" value="TreeGrafter"/>
</dbReference>
<dbReference type="EMBL" id="SGXA01000003">
    <property type="protein sequence ID" value="RZS69291.1"/>
    <property type="molecule type" value="Genomic_DNA"/>
</dbReference>
<reference evidence="2 3" key="1">
    <citation type="submission" date="2019-02" db="EMBL/GenBank/DDBJ databases">
        <title>Genomic Encyclopedia of Type Strains, Phase IV (KMG-IV): sequencing the most valuable type-strain genomes for metagenomic binning, comparative biology and taxonomic classification.</title>
        <authorList>
            <person name="Goeker M."/>
        </authorList>
    </citation>
    <scope>NUCLEOTIDE SEQUENCE [LARGE SCALE GENOMIC DNA]</scope>
    <source>
        <strain evidence="2 3">DSM 18116</strain>
    </source>
</reference>
<dbReference type="InterPro" id="IPR051677">
    <property type="entry name" value="AfsR-DnrI-RedD_regulator"/>
</dbReference>
<feature type="transmembrane region" description="Helical" evidence="1">
    <location>
        <begin position="551"/>
        <end position="569"/>
    </location>
</feature>
<dbReference type="PANTHER" id="PTHR35807">
    <property type="entry name" value="TRANSCRIPTIONAL REGULATOR REDD-RELATED"/>
    <property type="match status" value="1"/>
</dbReference>
<dbReference type="AlphaFoldDB" id="A0A4Q7MLJ7"/>
<dbReference type="Gene3D" id="2.120.10.80">
    <property type="entry name" value="Kelch-type beta propeller"/>
    <property type="match status" value="1"/>
</dbReference>
<evidence type="ECO:0000256" key="1">
    <source>
        <dbReference type="SAM" id="Phobius"/>
    </source>
</evidence>
<accession>A0A4Q7MLJ7</accession>
<gene>
    <name evidence="2" type="ORF">EV199_5128</name>
</gene>
<dbReference type="PANTHER" id="PTHR35807:SF1">
    <property type="entry name" value="TRANSCRIPTIONAL REGULATOR REDD"/>
    <property type="match status" value="1"/>
</dbReference>
<dbReference type="Gene3D" id="1.10.10.10">
    <property type="entry name" value="Winged helix-like DNA-binding domain superfamily/Winged helix DNA-binding domain"/>
    <property type="match status" value="1"/>
</dbReference>
<sequence length="854" mass="97357">MIQMLRPTAISLIFIFFSLPAFCQSFGLQFSSHEAVQEKRTSFNLTPGKPACFDQNTDLQFDFMLRSNMPIYFGYLLRIVTDQNRNIDIVYNERQRLLNFITGEKFISCPVDSIGAFNQWNQLTIRFDTHNKTVEFLANGHALGKSAIETNDQLCCRIVFGANDLPGFQTADVAPFLIREIKITENKKLRYHFPLDENGGNEAHEQVSDKKYFVANPGWIAPMHQNWKKVYSTQTGSVPALAYNKEKDILYIISGDSLYEYSPRNDAIRITRLSEKRRDMAYGNQGIYNHINNKLYNFYIDEHSVSVYDTLQARWDKSFHSDPLTIFWQANKFISSTDTSLYTVAGYGQLHYKNLIQRYSFNTQRWDTIHPKGDFFMPRYLAALGMNASGDTAYILGGYGSKTGDQMLNPRHSYDLLAFDVRGRQFTKLTELKEPEHPFVFSNSLILEPGTDNFYTLIYPNDRFNSRLQLIKGSLHNTDYEPMADTIPYQFLDVESFVDLFYSPVSKKLLAVTLHTGKDTVTDVNVYSLNFPPNKMIAATTTATTESAGKWLYIIGGILLALAFSRIFLKNRKKKSEKTDPATDINHQHQEAAAPDASHLAPSITLAPSPAVDTTAIYLFGQFEVLSRDKQNLTASFSPLLKELFLLILLHTCKDGKGISPEKLLEILWPDKSSKDARNNYQVNIAKLKTICEKIGGININRDTGHLRLLAEEENIFIDYKRFAELTGGAYTINNQYVTALLELIQRGGFLQQLHYSWLDDYKSEVSGIISDIFVKYATTADPEANAELTLRFANAVFLFDQLNEEALVYKCKSLMILGRHGMAKDTFSKFAKEYRENYGVDFEKTFVQITGNS</sequence>
<dbReference type="SUPFAM" id="SSF50965">
    <property type="entry name" value="Galactose oxidase, central domain"/>
    <property type="match status" value="1"/>
</dbReference>
<comment type="caution">
    <text evidence="2">The sequence shown here is derived from an EMBL/GenBank/DDBJ whole genome shotgun (WGS) entry which is preliminary data.</text>
</comment>
<name>A0A4Q7MLJ7_9BACT</name>
<dbReference type="Proteomes" id="UP000293874">
    <property type="component" value="Unassembled WGS sequence"/>
</dbReference>